<dbReference type="EMBL" id="QWIO01000305">
    <property type="protein sequence ID" value="RMZ00317.1"/>
    <property type="molecule type" value="Genomic_DNA"/>
</dbReference>
<name>A0A3M7GHL2_HORWE</name>
<protein>
    <submittedName>
        <fullName evidence="1">Uncharacterized protein</fullName>
    </submittedName>
</protein>
<evidence type="ECO:0000313" key="1">
    <source>
        <dbReference type="EMBL" id="RMZ00317.1"/>
    </source>
</evidence>
<gene>
    <name evidence="1" type="ORF">D0864_03760</name>
</gene>
<dbReference type="VEuPathDB" id="FungiDB:BTJ68_00484"/>
<proteinExistence type="predicted"/>
<accession>A0A3M7GHL2</accession>
<comment type="caution">
    <text evidence="1">The sequence shown here is derived from an EMBL/GenBank/DDBJ whole genome shotgun (WGS) entry which is preliminary data.</text>
</comment>
<dbReference type="Proteomes" id="UP000269539">
    <property type="component" value="Unassembled WGS sequence"/>
</dbReference>
<reference evidence="1 2" key="1">
    <citation type="journal article" date="2018" name="BMC Genomics">
        <title>Genomic evidence for intraspecific hybridization in a clonal and extremely halotolerant yeast.</title>
        <authorList>
            <person name="Gostincar C."/>
            <person name="Stajich J.E."/>
            <person name="Zupancic J."/>
            <person name="Zalar P."/>
            <person name="Gunde-Cimerman N."/>
        </authorList>
    </citation>
    <scope>NUCLEOTIDE SEQUENCE [LARGE SCALE GENOMIC DNA]</scope>
    <source>
        <strain evidence="1 2">EXF-10513</strain>
    </source>
</reference>
<organism evidence="1 2">
    <name type="scientific">Hortaea werneckii</name>
    <name type="common">Black yeast</name>
    <name type="synonym">Cladosporium werneckii</name>
    <dbReference type="NCBI Taxonomy" id="91943"/>
    <lineage>
        <taxon>Eukaryota</taxon>
        <taxon>Fungi</taxon>
        <taxon>Dikarya</taxon>
        <taxon>Ascomycota</taxon>
        <taxon>Pezizomycotina</taxon>
        <taxon>Dothideomycetes</taxon>
        <taxon>Dothideomycetidae</taxon>
        <taxon>Mycosphaerellales</taxon>
        <taxon>Teratosphaeriaceae</taxon>
        <taxon>Hortaea</taxon>
    </lineage>
</organism>
<evidence type="ECO:0000313" key="2">
    <source>
        <dbReference type="Proteomes" id="UP000269539"/>
    </source>
</evidence>
<sequence length="279" mass="31469">MDLDHRPPKLVDIEFDFRHILLGSVDNLVKILADLAKRCRKPADKKPDLSGRWSADIISPYAWKELREQVGAVNVWYIGGGGAPSWFQGLFQAFKVPYIEMALVDKSSFQVMAYTLPGNDFRNVQQTLDLVFHSQTDLHSLVDEEQSAANLSSSQLLVIMRSDNPGPEKADSNSKMTFAWAALSVNKPGGNKAQFMQWFKLMSKTQLSDLQTQLAHLFSHCGMCDSPTPVTLDWDWEVYAAALKRRTNGGKPRYEDNDVIAHFEGAVLPRMLHMIRRGD</sequence>
<dbReference type="AlphaFoldDB" id="A0A3M7GHL2"/>